<dbReference type="GO" id="GO:0016491">
    <property type="term" value="F:oxidoreductase activity"/>
    <property type="evidence" value="ECO:0007669"/>
    <property type="project" value="UniProtKB-KW"/>
</dbReference>
<organism evidence="4 5">
    <name type="scientific">Kibdelosporangium phytohabitans</name>
    <dbReference type="NCBI Taxonomy" id="860235"/>
    <lineage>
        <taxon>Bacteria</taxon>
        <taxon>Bacillati</taxon>
        <taxon>Actinomycetota</taxon>
        <taxon>Actinomycetes</taxon>
        <taxon>Pseudonocardiales</taxon>
        <taxon>Pseudonocardiaceae</taxon>
        <taxon>Kibdelosporangium</taxon>
    </lineage>
</organism>
<dbReference type="Proteomes" id="UP000063699">
    <property type="component" value="Chromosome"/>
</dbReference>
<dbReference type="PANTHER" id="PTHR43490">
    <property type="entry name" value="(+)-NEOMENTHOL DEHYDROGENASE"/>
    <property type="match status" value="1"/>
</dbReference>
<reference evidence="4 5" key="1">
    <citation type="submission" date="2015-07" db="EMBL/GenBank/DDBJ databases">
        <title>Genome sequencing of Kibdelosporangium phytohabitans.</title>
        <authorList>
            <person name="Qin S."/>
            <person name="Xing K."/>
        </authorList>
    </citation>
    <scope>NUCLEOTIDE SEQUENCE [LARGE SCALE GENOMIC DNA]</scope>
    <source>
        <strain evidence="4 5">KLBMP1111</strain>
    </source>
</reference>
<name>A0A0N9I0Q8_9PSEU</name>
<comment type="similarity">
    <text evidence="1">Belongs to the short-chain dehydrogenases/reductases (SDR) family.</text>
</comment>
<keyword evidence="3" id="KW-0560">Oxidoreductase</keyword>
<dbReference type="RefSeq" id="WP_054290155.1">
    <property type="nucleotide sequence ID" value="NZ_CP012752.1"/>
</dbReference>
<sequence>MEECQARVALVTGANQGIGEEIVRRLAATGMTVYLGARDISPGQRAAEDLSGDIRVVQLDVTDQLQIDAAVNYIDSNSGKLDVLINNAGVVVEWLVPADQVSASLTRRV</sequence>
<evidence type="ECO:0000313" key="4">
    <source>
        <dbReference type="EMBL" id="ALG08248.1"/>
    </source>
</evidence>
<evidence type="ECO:0000256" key="3">
    <source>
        <dbReference type="ARBA" id="ARBA00023002"/>
    </source>
</evidence>
<evidence type="ECO:0000256" key="2">
    <source>
        <dbReference type="ARBA" id="ARBA00022857"/>
    </source>
</evidence>
<accession>A0A0N9I0Q8</accession>
<dbReference type="Gene3D" id="3.40.50.720">
    <property type="entry name" value="NAD(P)-binding Rossmann-like Domain"/>
    <property type="match status" value="1"/>
</dbReference>
<dbReference type="EMBL" id="CP012752">
    <property type="protein sequence ID" value="ALG08248.1"/>
    <property type="molecule type" value="Genomic_DNA"/>
</dbReference>
<dbReference type="AlphaFoldDB" id="A0A0N9I0Q8"/>
<dbReference type="SUPFAM" id="SSF51735">
    <property type="entry name" value="NAD(P)-binding Rossmann-fold domains"/>
    <property type="match status" value="1"/>
</dbReference>
<proteinExistence type="inferred from homology"/>
<keyword evidence="2" id="KW-0521">NADP</keyword>
<evidence type="ECO:0000313" key="5">
    <source>
        <dbReference type="Proteomes" id="UP000063699"/>
    </source>
</evidence>
<evidence type="ECO:0008006" key="6">
    <source>
        <dbReference type="Google" id="ProtNLM"/>
    </source>
</evidence>
<dbReference type="OrthoDB" id="9781117at2"/>
<dbReference type="PRINTS" id="PR00081">
    <property type="entry name" value="GDHRDH"/>
</dbReference>
<dbReference type="InterPro" id="IPR002347">
    <property type="entry name" value="SDR_fam"/>
</dbReference>
<dbReference type="STRING" id="860235.AOZ06_16205"/>
<dbReference type="InterPro" id="IPR036291">
    <property type="entry name" value="NAD(P)-bd_dom_sf"/>
</dbReference>
<dbReference type="PANTHER" id="PTHR43490:SF99">
    <property type="entry name" value="SHORT-CHAIN DEHYDROGENASE_REDUCTASE"/>
    <property type="match status" value="1"/>
</dbReference>
<protein>
    <recommendedName>
        <fullName evidence="6">Short-chain dehydrogenase</fullName>
    </recommendedName>
</protein>
<dbReference type="Pfam" id="PF00106">
    <property type="entry name" value="adh_short"/>
    <property type="match status" value="1"/>
</dbReference>
<gene>
    <name evidence="4" type="ORF">AOZ06_16205</name>
</gene>
<dbReference type="KEGG" id="kphy:AOZ06_16205"/>
<evidence type="ECO:0000256" key="1">
    <source>
        <dbReference type="ARBA" id="ARBA00006484"/>
    </source>
</evidence>
<keyword evidence="5" id="KW-1185">Reference proteome</keyword>